<dbReference type="AlphaFoldDB" id="A0A5N4B365"/>
<feature type="transmembrane region" description="Helical" evidence="6">
    <location>
        <begin position="781"/>
        <end position="799"/>
    </location>
</feature>
<dbReference type="PANTHER" id="PTHR23507">
    <property type="entry name" value="ZGC:174356"/>
    <property type="match status" value="1"/>
</dbReference>
<gene>
    <name evidence="7" type="ORF">PPYR_01017</name>
</gene>
<feature type="transmembrane region" description="Helical" evidence="6">
    <location>
        <begin position="845"/>
        <end position="867"/>
    </location>
</feature>
<dbReference type="EMBL" id="VVIM01000001">
    <property type="protein sequence ID" value="KAB0804047.1"/>
    <property type="molecule type" value="Genomic_DNA"/>
</dbReference>
<dbReference type="InterPro" id="IPR036259">
    <property type="entry name" value="MFS_trans_sf"/>
</dbReference>
<feature type="transmembrane region" description="Helical" evidence="6">
    <location>
        <begin position="645"/>
        <end position="666"/>
    </location>
</feature>
<evidence type="ECO:0000256" key="2">
    <source>
        <dbReference type="ARBA" id="ARBA00022692"/>
    </source>
</evidence>
<feature type="transmembrane region" description="Helical" evidence="6">
    <location>
        <begin position="174"/>
        <end position="192"/>
    </location>
</feature>
<dbReference type="GO" id="GO:0016020">
    <property type="term" value="C:membrane"/>
    <property type="evidence" value="ECO:0007669"/>
    <property type="project" value="UniProtKB-SubCell"/>
</dbReference>
<dbReference type="Proteomes" id="UP000327044">
    <property type="component" value="Unassembled WGS sequence"/>
</dbReference>
<accession>A0A5N4B365</accession>
<feature type="transmembrane region" description="Helical" evidence="6">
    <location>
        <begin position="750"/>
        <end position="769"/>
    </location>
</feature>
<feature type="transmembrane region" description="Helical" evidence="6">
    <location>
        <begin position="101"/>
        <end position="121"/>
    </location>
</feature>
<evidence type="ECO:0000256" key="3">
    <source>
        <dbReference type="ARBA" id="ARBA00022989"/>
    </source>
</evidence>
<keyword evidence="4 6" id="KW-0472">Membrane</keyword>
<evidence type="ECO:0000256" key="5">
    <source>
        <dbReference type="SAM" id="MobiDB-lite"/>
    </source>
</evidence>
<comment type="caution">
    <text evidence="7">The sequence shown here is derived from an EMBL/GenBank/DDBJ whole genome shotgun (WGS) entry which is preliminary data.</text>
</comment>
<feature type="transmembrane region" description="Helical" evidence="6">
    <location>
        <begin position="447"/>
        <end position="469"/>
    </location>
</feature>
<feature type="transmembrane region" description="Helical" evidence="6">
    <location>
        <begin position="873"/>
        <end position="894"/>
    </location>
</feature>
<evidence type="ECO:0000313" key="8">
    <source>
        <dbReference type="Proteomes" id="UP000327044"/>
    </source>
</evidence>
<reference evidence="7 8" key="1">
    <citation type="journal article" date="2018" name="Elife">
        <title>Firefly genomes illuminate parallel origins of bioluminescence in beetles.</title>
        <authorList>
            <person name="Fallon T.R."/>
            <person name="Lower S.E."/>
            <person name="Chang C.H."/>
            <person name="Bessho-Uehara M."/>
            <person name="Martin G.J."/>
            <person name="Bewick A.J."/>
            <person name="Behringer M."/>
            <person name="Debat H.J."/>
            <person name="Wong I."/>
            <person name="Day J.C."/>
            <person name="Suvorov A."/>
            <person name="Silva C.J."/>
            <person name="Stanger-Hall K.F."/>
            <person name="Hall D.W."/>
            <person name="Schmitz R.J."/>
            <person name="Nelson D.R."/>
            <person name="Lewis S.M."/>
            <person name="Shigenobu S."/>
            <person name="Bybee S.M."/>
            <person name="Larracuente A.M."/>
            <person name="Oba Y."/>
            <person name="Weng J.K."/>
        </authorList>
    </citation>
    <scope>NUCLEOTIDE SEQUENCE [LARGE SCALE GENOMIC DNA]</scope>
    <source>
        <strain evidence="7">1611_PpyrPB1</strain>
        <tissue evidence="7">Whole body</tissue>
    </source>
</reference>
<feature type="transmembrane region" description="Helical" evidence="6">
    <location>
        <begin position="230"/>
        <end position="248"/>
    </location>
</feature>
<feature type="compositionally biased region" description="Basic and acidic residues" evidence="5">
    <location>
        <begin position="419"/>
        <end position="433"/>
    </location>
</feature>
<feature type="transmembrane region" description="Helical" evidence="6">
    <location>
        <begin position="710"/>
        <end position="730"/>
    </location>
</feature>
<feature type="transmembrane region" description="Helical" evidence="6">
    <location>
        <begin position="294"/>
        <end position="319"/>
    </location>
</feature>
<feature type="transmembrane region" description="Helical" evidence="6">
    <location>
        <begin position="133"/>
        <end position="154"/>
    </location>
</feature>
<evidence type="ECO:0000313" key="7">
    <source>
        <dbReference type="EMBL" id="KAB0804047.1"/>
    </source>
</evidence>
<feature type="transmembrane region" description="Helical" evidence="6">
    <location>
        <begin position="331"/>
        <end position="352"/>
    </location>
</feature>
<name>A0A5N4B365_PHOPY</name>
<dbReference type="Gene3D" id="1.20.1250.20">
    <property type="entry name" value="MFS general substrate transporter like domains"/>
    <property type="match status" value="2"/>
</dbReference>
<feature type="region of interest" description="Disordered" evidence="5">
    <location>
        <begin position="416"/>
        <end position="440"/>
    </location>
</feature>
<evidence type="ECO:0000256" key="6">
    <source>
        <dbReference type="SAM" id="Phobius"/>
    </source>
</evidence>
<proteinExistence type="predicted"/>
<feature type="transmembrane region" description="Helical" evidence="6">
    <location>
        <begin position="38"/>
        <end position="58"/>
    </location>
</feature>
<dbReference type="InterPro" id="IPR011701">
    <property type="entry name" value="MFS"/>
</dbReference>
<keyword evidence="2 6" id="KW-0812">Transmembrane</keyword>
<feature type="transmembrane region" description="Helical" evidence="6">
    <location>
        <begin position="204"/>
        <end position="224"/>
    </location>
</feature>
<keyword evidence="8" id="KW-1185">Reference proteome</keyword>
<dbReference type="Pfam" id="PF07690">
    <property type="entry name" value="MFS_1"/>
    <property type="match status" value="2"/>
</dbReference>
<evidence type="ECO:0008006" key="9">
    <source>
        <dbReference type="Google" id="ProtNLM"/>
    </source>
</evidence>
<dbReference type="InParanoid" id="A0A5N4B365"/>
<comment type="subcellular location">
    <subcellularLocation>
        <location evidence="1">Membrane</location>
        <topology evidence="1">Multi-pass membrane protein</topology>
    </subcellularLocation>
</comment>
<keyword evidence="3 6" id="KW-1133">Transmembrane helix</keyword>
<organism evidence="7 8">
    <name type="scientific">Photinus pyralis</name>
    <name type="common">Common eastern firefly</name>
    <name type="synonym">Lampyris pyralis</name>
    <dbReference type="NCBI Taxonomy" id="7054"/>
    <lineage>
        <taxon>Eukaryota</taxon>
        <taxon>Metazoa</taxon>
        <taxon>Ecdysozoa</taxon>
        <taxon>Arthropoda</taxon>
        <taxon>Hexapoda</taxon>
        <taxon>Insecta</taxon>
        <taxon>Pterygota</taxon>
        <taxon>Neoptera</taxon>
        <taxon>Endopterygota</taxon>
        <taxon>Coleoptera</taxon>
        <taxon>Polyphaga</taxon>
        <taxon>Elateriformia</taxon>
        <taxon>Elateroidea</taxon>
        <taxon>Lampyridae</taxon>
        <taxon>Lampyrinae</taxon>
        <taxon>Photinus</taxon>
    </lineage>
</organism>
<evidence type="ECO:0000256" key="1">
    <source>
        <dbReference type="ARBA" id="ARBA00004141"/>
    </source>
</evidence>
<feature type="transmembrane region" description="Helical" evidence="6">
    <location>
        <begin position="805"/>
        <end position="824"/>
    </location>
</feature>
<evidence type="ECO:0000256" key="4">
    <source>
        <dbReference type="ARBA" id="ARBA00023136"/>
    </source>
</evidence>
<protein>
    <recommendedName>
        <fullName evidence="9">Major facilitator superfamily (MFS) profile domain-containing protein</fullName>
    </recommendedName>
</protein>
<feature type="transmembrane region" description="Helical" evidence="6">
    <location>
        <begin position="552"/>
        <end position="571"/>
    </location>
</feature>
<dbReference type="GO" id="GO:0022857">
    <property type="term" value="F:transmembrane transporter activity"/>
    <property type="evidence" value="ECO:0007669"/>
    <property type="project" value="InterPro"/>
</dbReference>
<feature type="transmembrane region" description="Helical" evidence="6">
    <location>
        <begin position="591"/>
        <end position="610"/>
    </location>
</feature>
<sequence>MYQSTMQSINQAEEQDKTPATFCVRVRSILSLVTVEPLMFLFVFPSMLLTLSIVNLHMDKACRVNLQLNASVCDGLSQRNSSMYTSEEENMVQRMVANMNMWKAVIQSVLPPCLLLMLGAWSDKHNRRKLLMGFPIVGEVITVTGFILCTYFFYELPMEVTGVVESLPTSATGGWFVMFMAVYSYVGAVSTLESRTLRIGALKICATGSIMVGTAMSGICYRLIGLYGIFSTALFLFVVGLIYTVLVIREVGTAAPQANKSTYTSYKDFFNYQHMKSTFYFAFKRRDGNRRARMFVSFVLLCLTFGPVQGETSVVYLFIRKRFQWSEVEFSILFSIKIVLHLVGTVLPLLILSKYLKMDDTVIGMICYLGKFVSGFLCAFSTSPLMYCIGMVVEMFSPTTFITVRSIGTKLVSVEEQETERTMETEESSKDEATPDSSKNKRTCSKILKNITVEPLIVLYLFPVVLMILPTANMDLEKSCRVNLKLNDTICDALTSRNDQLYTSEQESMVQRELTNMNAWKNIIKGVIPAILLLMIGAWSDKYNRRKPVMGLPIAGQCVAVIGLILCTYFFDELPMQVTGFFDSVPSSLTGGISTFSMGVFIYVSAISDVQSRTLRIGIVKTMLDASTLLGSALAGISYCAIGLYGIYFGVLAFYVIGFIYFVFVIKEIRMDETDANQHVTKLQMFKDCCNLKYIKPTFMVAFKRRVKNYRARVVVILILIVFNMGPLYGEATVTYLFGRKRFHWNEVEFSIFQSSCYVMQLVGTIIGISIFSKWLNLHDAVVGMICYTGKIFAYFLYAFAKAPWVLVIGVFIDSLSATTVITVRSMGTKFVPEHEIGKLTALMAILETLMPSICGLLYTMVYAWTIDILPGAFYLIGGVMWIPSMILLGWLYIQHKHDLAEERCSDAEEPKKV</sequence>
<dbReference type="SUPFAM" id="SSF103473">
    <property type="entry name" value="MFS general substrate transporter"/>
    <property type="match status" value="2"/>
</dbReference>
<dbReference type="PANTHER" id="PTHR23507:SF1">
    <property type="entry name" value="FI18259P1-RELATED"/>
    <property type="match status" value="1"/>
</dbReference>
<feature type="transmembrane region" description="Helical" evidence="6">
    <location>
        <begin position="523"/>
        <end position="540"/>
    </location>
</feature>